<keyword evidence="4" id="KW-1185">Reference proteome</keyword>
<keyword evidence="2" id="KW-0812">Transmembrane</keyword>
<dbReference type="Proteomes" id="UP001235664">
    <property type="component" value="Unassembled WGS sequence"/>
</dbReference>
<accession>A0ABT9H641</accession>
<dbReference type="PANTHER" id="PTHR34219">
    <property type="entry name" value="IRON-REGULATED INNER MEMBRANE PROTEIN-RELATED"/>
    <property type="match status" value="1"/>
</dbReference>
<evidence type="ECO:0000313" key="4">
    <source>
        <dbReference type="Proteomes" id="UP001235664"/>
    </source>
</evidence>
<dbReference type="PANTHER" id="PTHR34219:SF3">
    <property type="entry name" value="BLL7967 PROTEIN"/>
    <property type="match status" value="1"/>
</dbReference>
<feature type="transmembrane region" description="Helical" evidence="2">
    <location>
        <begin position="308"/>
        <end position="335"/>
    </location>
</feature>
<reference evidence="3 4" key="1">
    <citation type="submission" date="2023-08" db="EMBL/GenBank/DDBJ databases">
        <title>genomic of DY56.</title>
        <authorList>
            <person name="Wang Y."/>
        </authorList>
    </citation>
    <scope>NUCLEOTIDE SEQUENCE [LARGE SCALE GENOMIC DNA]</scope>
    <source>
        <strain evidence="3 4">DY56-A-20</strain>
    </source>
</reference>
<name>A0ABT9H641_9SPHN</name>
<evidence type="ECO:0000256" key="1">
    <source>
        <dbReference type="SAM" id="MobiDB-lite"/>
    </source>
</evidence>
<comment type="caution">
    <text evidence="3">The sequence shown here is derived from an EMBL/GenBank/DDBJ whole genome shotgun (WGS) entry which is preliminary data.</text>
</comment>
<protein>
    <submittedName>
        <fullName evidence="3">PepSY-associated TM helix domain-containing protein</fullName>
    </submittedName>
</protein>
<dbReference type="Pfam" id="PF03929">
    <property type="entry name" value="PepSY_TM"/>
    <property type="match status" value="1"/>
</dbReference>
<proteinExistence type="predicted"/>
<evidence type="ECO:0000256" key="2">
    <source>
        <dbReference type="SAM" id="Phobius"/>
    </source>
</evidence>
<gene>
    <name evidence="3" type="ORF">Q9K01_03970</name>
</gene>
<keyword evidence="2" id="KW-0472">Membrane</keyword>
<feature type="region of interest" description="Disordered" evidence="1">
    <location>
        <begin position="343"/>
        <end position="364"/>
    </location>
</feature>
<evidence type="ECO:0000313" key="3">
    <source>
        <dbReference type="EMBL" id="MDP4538777.1"/>
    </source>
</evidence>
<dbReference type="RefSeq" id="WP_305928897.1">
    <property type="nucleotide sequence ID" value="NZ_JAVAIL010000001.1"/>
</dbReference>
<dbReference type="InterPro" id="IPR005625">
    <property type="entry name" value="PepSY-ass_TM"/>
</dbReference>
<keyword evidence="2" id="KW-1133">Transmembrane helix</keyword>
<feature type="transmembrane region" description="Helical" evidence="2">
    <location>
        <begin position="122"/>
        <end position="142"/>
    </location>
</feature>
<dbReference type="EMBL" id="JAVAIL010000001">
    <property type="protein sequence ID" value="MDP4538777.1"/>
    <property type="molecule type" value="Genomic_DNA"/>
</dbReference>
<sequence>MHRWAGAVAGLLLAVIGLSGVALVWEESWIALPGASDALDRDPAALGQAIEAALAQGVSLSRITFASEEMALHQAIDLDGGGAYLNQAGEVVDRWETMWGRPELWLFDLHHYLFLGEGGKTVTGILGVLLLAFTVTGLILWWRTRRTFKFRLWPARMTKSAIVRQHRDIGTVASPLLLLLAFTGTMMVFPQISSWILAPVAKSEQAPDIPITVNSPDRDTDWSLLMVRAQAAFPEAAPRRLMLPGDPGAPIALRLKQPFEWTPNGRTYVYLDPASGDIFATVDPAEGDTASAITEKYYPVHAGKVGGFFWRLLLTAGGLVLVLLGCLATWSFWFAGKGRSRQFREPSGRHEHPALPQPQKQTGS</sequence>
<feature type="compositionally biased region" description="Basic and acidic residues" evidence="1">
    <location>
        <begin position="343"/>
        <end position="353"/>
    </location>
</feature>
<feature type="transmembrane region" description="Helical" evidence="2">
    <location>
        <begin position="169"/>
        <end position="189"/>
    </location>
</feature>
<organism evidence="3 4">
    <name type="scientific">Qipengyuania benthica</name>
    <dbReference type="NCBI Taxonomy" id="3067651"/>
    <lineage>
        <taxon>Bacteria</taxon>
        <taxon>Pseudomonadati</taxon>
        <taxon>Pseudomonadota</taxon>
        <taxon>Alphaproteobacteria</taxon>
        <taxon>Sphingomonadales</taxon>
        <taxon>Erythrobacteraceae</taxon>
        <taxon>Qipengyuania</taxon>
    </lineage>
</organism>